<gene>
    <name evidence="3" type="ORF">FPRO_15829</name>
</gene>
<dbReference type="InterPro" id="IPR049192">
    <property type="entry name" value="DUF4246_C"/>
</dbReference>
<feature type="compositionally biased region" description="Basic and acidic residues" evidence="1">
    <location>
        <begin position="74"/>
        <end position="85"/>
    </location>
</feature>
<accession>A0A1L7WA50</accession>
<dbReference type="EMBL" id="FJOF01000017">
    <property type="protein sequence ID" value="CZR49469.1"/>
    <property type="molecule type" value="Genomic_DNA"/>
</dbReference>
<evidence type="ECO:0000256" key="1">
    <source>
        <dbReference type="SAM" id="MobiDB-lite"/>
    </source>
</evidence>
<feature type="region of interest" description="Disordered" evidence="1">
    <location>
        <begin position="32"/>
        <end position="85"/>
    </location>
</feature>
<dbReference type="Proteomes" id="UP000183971">
    <property type="component" value="Unassembled WGS sequence"/>
</dbReference>
<evidence type="ECO:0000313" key="3">
    <source>
        <dbReference type="EMBL" id="CZR49469.1"/>
    </source>
</evidence>
<dbReference type="VEuPathDB" id="FungiDB:FPRO_15829"/>
<feature type="compositionally biased region" description="Basic and acidic residues" evidence="1">
    <location>
        <begin position="53"/>
        <end position="65"/>
    </location>
</feature>
<dbReference type="GeneID" id="42060684"/>
<name>A0A1L7WA50_FUSPR</name>
<reference evidence="4" key="1">
    <citation type="journal article" date="2016" name="Genome Biol. Evol.">
        <title>Comparative 'omics' of the Fusarium fujikuroi species complex highlights differences in genetic potential and metabolite synthesis.</title>
        <authorList>
            <person name="Niehaus E.-M."/>
            <person name="Muensterkoetter M."/>
            <person name="Proctor R.H."/>
            <person name="Brown D.W."/>
            <person name="Sharon A."/>
            <person name="Idan Y."/>
            <person name="Oren-Young L."/>
            <person name="Sieber C.M."/>
            <person name="Novak O."/>
            <person name="Pencik A."/>
            <person name="Tarkowska D."/>
            <person name="Hromadova K."/>
            <person name="Freeman S."/>
            <person name="Maymon M."/>
            <person name="Elazar M."/>
            <person name="Youssef S.A."/>
            <person name="El-Shabrawy E.S.M."/>
            <person name="Shalaby A.B.A."/>
            <person name="Houterman P."/>
            <person name="Brock N.L."/>
            <person name="Burkhardt I."/>
            <person name="Tsavkelova E.A."/>
            <person name="Dickschat J.S."/>
            <person name="Galuszka P."/>
            <person name="Gueldener U."/>
            <person name="Tudzynski B."/>
        </authorList>
    </citation>
    <scope>NUCLEOTIDE SEQUENCE [LARGE SCALE GENOMIC DNA]</scope>
    <source>
        <strain evidence="4">ET1</strain>
    </source>
</reference>
<evidence type="ECO:0000259" key="2">
    <source>
        <dbReference type="Pfam" id="PF14033"/>
    </source>
</evidence>
<dbReference type="Pfam" id="PF14033">
    <property type="entry name" value="DUF4246"/>
    <property type="match status" value="1"/>
</dbReference>
<feature type="domain" description="DUF4246" evidence="2">
    <location>
        <begin position="4"/>
        <end position="66"/>
    </location>
</feature>
<proteinExistence type="predicted"/>
<feature type="compositionally biased region" description="Polar residues" evidence="1">
    <location>
        <begin position="37"/>
        <end position="46"/>
    </location>
</feature>
<dbReference type="AlphaFoldDB" id="A0A1L7WA50"/>
<organism evidence="3 4">
    <name type="scientific">Fusarium proliferatum (strain ET1)</name>
    <name type="common">Orchid endophyte fungus</name>
    <dbReference type="NCBI Taxonomy" id="1227346"/>
    <lineage>
        <taxon>Eukaryota</taxon>
        <taxon>Fungi</taxon>
        <taxon>Dikarya</taxon>
        <taxon>Ascomycota</taxon>
        <taxon>Pezizomycotina</taxon>
        <taxon>Sordariomycetes</taxon>
        <taxon>Hypocreomycetidae</taxon>
        <taxon>Hypocreales</taxon>
        <taxon>Nectriaceae</taxon>
        <taxon>Fusarium</taxon>
        <taxon>Fusarium fujikuroi species complex</taxon>
    </lineage>
</organism>
<protein>
    <recommendedName>
        <fullName evidence="2">DUF4246 domain-containing protein</fullName>
    </recommendedName>
</protein>
<evidence type="ECO:0000313" key="4">
    <source>
        <dbReference type="Proteomes" id="UP000183971"/>
    </source>
</evidence>
<sequence length="132" mass="15068">MKPEATIYQKTNLLHVYEYTATIVKSDHLIPDDMSQGLKQGGNTLEDTPASGKDWHPGSDRKPMNLDEDDKEQDGDPNHTSEKEVQHRGLLWLYKTHPVVTPEPSLDPKLKFYAENVKLMEFFHDILPQTGP</sequence>
<comment type="caution">
    <text evidence="3">The sequence shown here is derived from an EMBL/GenBank/DDBJ whole genome shotgun (WGS) entry which is preliminary data.</text>
</comment>
<dbReference type="RefSeq" id="XP_031089970.1">
    <property type="nucleotide sequence ID" value="XM_031224741.1"/>
</dbReference>
<keyword evidence="4" id="KW-1185">Reference proteome</keyword>